<sequence length="198" mass="20550">MFLSGAARADTVTILALGDSLTAGYGLPQQDGFVPQLESWLTDHGIDAKVVNGGVSGDTSAGGAARLDWVLTDEIDMVLVALGANDMLRGIDPETTYTNLDTILSELAARDLPGLLIGMPGPANFGPDYKAAFEGVFERLAQQHDVPLYPSFLAGLTDAAGSANDALRYLQSDGLHPTAEGVTLIVDALGPAVVTVLP</sequence>
<dbReference type="SUPFAM" id="SSF52266">
    <property type="entry name" value="SGNH hydrolase"/>
    <property type="match status" value="1"/>
</dbReference>
<dbReference type="CDD" id="cd01822">
    <property type="entry name" value="Lysophospholipase_L1_like"/>
    <property type="match status" value="1"/>
</dbReference>
<organism evidence="2 3">
    <name type="scientific">Aliiroseovarius zhejiangensis</name>
    <dbReference type="NCBI Taxonomy" id="1632025"/>
    <lineage>
        <taxon>Bacteria</taxon>
        <taxon>Pseudomonadati</taxon>
        <taxon>Pseudomonadota</taxon>
        <taxon>Alphaproteobacteria</taxon>
        <taxon>Rhodobacterales</taxon>
        <taxon>Paracoccaceae</taxon>
        <taxon>Aliiroseovarius</taxon>
    </lineage>
</organism>
<evidence type="ECO:0000313" key="3">
    <source>
        <dbReference type="Proteomes" id="UP000609802"/>
    </source>
</evidence>
<gene>
    <name evidence="2" type="ORF">GCM10016455_18370</name>
</gene>
<proteinExistence type="predicted"/>
<protein>
    <submittedName>
        <fullName evidence="2">Arylesterase</fullName>
    </submittedName>
</protein>
<keyword evidence="3" id="KW-1185">Reference proteome</keyword>
<dbReference type="PANTHER" id="PTHR30383">
    <property type="entry name" value="THIOESTERASE 1/PROTEASE 1/LYSOPHOSPHOLIPASE L1"/>
    <property type="match status" value="1"/>
</dbReference>
<dbReference type="InterPro" id="IPR013830">
    <property type="entry name" value="SGNH_hydro"/>
</dbReference>
<dbReference type="Gene3D" id="3.40.50.1110">
    <property type="entry name" value="SGNH hydrolase"/>
    <property type="match status" value="1"/>
</dbReference>
<name>A0ABQ3IXU5_9RHOB</name>
<comment type="caution">
    <text evidence="2">The sequence shown here is derived from an EMBL/GenBank/DDBJ whole genome shotgun (WGS) entry which is preliminary data.</text>
</comment>
<dbReference type="Proteomes" id="UP000609802">
    <property type="component" value="Unassembled WGS sequence"/>
</dbReference>
<evidence type="ECO:0000313" key="2">
    <source>
        <dbReference type="EMBL" id="GHE98033.1"/>
    </source>
</evidence>
<reference evidence="3" key="1">
    <citation type="journal article" date="2019" name="Int. J. Syst. Evol. Microbiol.">
        <title>The Global Catalogue of Microorganisms (GCM) 10K type strain sequencing project: providing services to taxonomists for standard genome sequencing and annotation.</title>
        <authorList>
            <consortium name="The Broad Institute Genomics Platform"/>
            <consortium name="The Broad Institute Genome Sequencing Center for Infectious Disease"/>
            <person name="Wu L."/>
            <person name="Ma J."/>
        </authorList>
    </citation>
    <scope>NUCLEOTIDE SEQUENCE [LARGE SCALE GENOMIC DNA]</scope>
    <source>
        <strain evidence="3">KCTC 42443</strain>
    </source>
</reference>
<dbReference type="InterPro" id="IPR051532">
    <property type="entry name" value="Ester_Hydrolysis_Enzymes"/>
</dbReference>
<evidence type="ECO:0000259" key="1">
    <source>
        <dbReference type="Pfam" id="PF13472"/>
    </source>
</evidence>
<dbReference type="Pfam" id="PF13472">
    <property type="entry name" value="Lipase_GDSL_2"/>
    <property type="match status" value="1"/>
</dbReference>
<dbReference type="EMBL" id="BNCH01000003">
    <property type="protein sequence ID" value="GHE98033.1"/>
    <property type="molecule type" value="Genomic_DNA"/>
</dbReference>
<accession>A0ABQ3IXU5</accession>
<dbReference type="InterPro" id="IPR036514">
    <property type="entry name" value="SGNH_hydro_sf"/>
</dbReference>
<dbReference type="PANTHER" id="PTHR30383:SF24">
    <property type="entry name" value="THIOESTERASE 1_PROTEASE 1_LYSOPHOSPHOLIPASE L1"/>
    <property type="match status" value="1"/>
</dbReference>
<feature type="domain" description="SGNH hydrolase-type esterase" evidence="1">
    <location>
        <begin position="16"/>
        <end position="181"/>
    </location>
</feature>